<protein>
    <submittedName>
        <fullName evidence="1">PlbB protein</fullName>
    </submittedName>
</protein>
<dbReference type="Proteomes" id="UP000604046">
    <property type="component" value="Unassembled WGS sequence"/>
</dbReference>
<comment type="caution">
    <text evidence="1">The sequence shown here is derived from an EMBL/GenBank/DDBJ whole genome shotgun (WGS) entry which is preliminary data.</text>
</comment>
<evidence type="ECO:0000313" key="2">
    <source>
        <dbReference type="Proteomes" id="UP000604046"/>
    </source>
</evidence>
<organism evidence="1 2">
    <name type="scientific">Symbiodinium natans</name>
    <dbReference type="NCBI Taxonomy" id="878477"/>
    <lineage>
        <taxon>Eukaryota</taxon>
        <taxon>Sar</taxon>
        <taxon>Alveolata</taxon>
        <taxon>Dinophyceae</taxon>
        <taxon>Suessiales</taxon>
        <taxon>Symbiodiniaceae</taxon>
        <taxon>Symbiodinium</taxon>
    </lineage>
</organism>
<sequence>MATLVLRGLESKPKLNGRTVQLVQYHHDRGRWEVELEGELPPSDLFQIEWSDDWWEPLDGDSESFRMRNEPGPTFHEELEKKLTKLKLLESTAKISVVDCNGKSVCVFDADGQVLRELRQKHIPRRTDTPSEVCQRSFPLQFQRKAPEGRTLAVRPSCLRLREDSSTGSLRKRKVEMSVGVLHRKPELDGQPGTLGPFQVHAHCWQVLPDARSLWDVKVDGSAAPVLLASAQIRDEVSGDPLTDPVHIRMWQKAQQERALYASVAFQKGQIIIEDEPVITGDKLDMVKLLQQYKKLPSGVQEQVNQLRQGPDFLHLGPSVSKPLKKEDLLKNSQDAGIQRMMDTYWALMRTPLLWLLAFPETEENVDEGLTICHGKNAASFFRYRLGLGLHRIRIWGGNIVFAFIQSVHGGCRPCFRKPMEPLKAEHNNSRSNICRLTLQVNQKDPADSGWTRLDNV</sequence>
<evidence type="ECO:0000313" key="1">
    <source>
        <dbReference type="EMBL" id="CAE7320314.1"/>
    </source>
</evidence>
<keyword evidence="2" id="KW-1185">Reference proteome</keyword>
<gene>
    <name evidence="1" type="primary">plbB</name>
    <name evidence="1" type="ORF">SNAT2548_LOCUS16789</name>
</gene>
<proteinExistence type="predicted"/>
<accession>A0A812NYA1</accession>
<dbReference type="AlphaFoldDB" id="A0A812NYA1"/>
<dbReference type="OrthoDB" id="419508at2759"/>
<dbReference type="EMBL" id="CAJNDS010002091">
    <property type="protein sequence ID" value="CAE7320314.1"/>
    <property type="molecule type" value="Genomic_DNA"/>
</dbReference>
<reference evidence="1" key="1">
    <citation type="submission" date="2021-02" db="EMBL/GenBank/DDBJ databases">
        <authorList>
            <person name="Dougan E. K."/>
            <person name="Rhodes N."/>
            <person name="Thang M."/>
            <person name="Chan C."/>
        </authorList>
    </citation>
    <scope>NUCLEOTIDE SEQUENCE</scope>
</reference>
<name>A0A812NYA1_9DINO</name>